<name>A0A8S0ZIS3_ARCPL</name>
<dbReference type="OrthoDB" id="7460292at2759"/>
<protein>
    <submittedName>
        <fullName evidence="2">Uncharacterized protein</fullName>
    </submittedName>
</protein>
<comment type="caution">
    <text evidence="2">The sequence shown here is derived from an EMBL/GenBank/DDBJ whole genome shotgun (WGS) entry which is preliminary data.</text>
</comment>
<sequence>MEDTPSVKQLREAVGQTPEWSEGTPALSPPLSPEDARGGCFLTEGAGDGHFRSIRLRRGADQGASYGLIVESINPQHSGGDVIDVLKKGVDVVSLGVGANLGRGFAATKDLLRTASREGISLLLLQEPYVGATKKLEVSGAQVFQGGAGNEPTKAAVVVLDDRLRASMEPDCAAYNMVGIRIFIEGLCVGAVSVYLEGDSSLDEDLSKLKTIKAALRTDLLPCRWRRECQKSLVGQRGGGIAEGRRWRSLRRRSHSR</sequence>
<dbReference type="EMBL" id="CADEBC010000461">
    <property type="protein sequence ID" value="CAB3231607.1"/>
    <property type="molecule type" value="Genomic_DNA"/>
</dbReference>
<evidence type="ECO:0000256" key="1">
    <source>
        <dbReference type="SAM" id="MobiDB-lite"/>
    </source>
</evidence>
<dbReference type="SUPFAM" id="SSF56219">
    <property type="entry name" value="DNase I-like"/>
    <property type="match status" value="1"/>
</dbReference>
<accession>A0A8S0ZIS3</accession>
<reference evidence="2 3" key="1">
    <citation type="submission" date="2020-04" db="EMBL/GenBank/DDBJ databases">
        <authorList>
            <person name="Wallbank WR R."/>
            <person name="Pardo Diaz C."/>
            <person name="Kozak K."/>
            <person name="Martin S."/>
            <person name="Jiggins C."/>
            <person name="Moest M."/>
            <person name="Warren A I."/>
            <person name="Byers J.R.P. K."/>
            <person name="Montejo-Kovacevich G."/>
            <person name="Yen C E."/>
        </authorList>
    </citation>
    <scope>NUCLEOTIDE SEQUENCE [LARGE SCALE GENOMIC DNA]</scope>
</reference>
<feature type="region of interest" description="Disordered" evidence="1">
    <location>
        <begin position="1"/>
        <end position="37"/>
    </location>
</feature>
<proteinExistence type="predicted"/>
<evidence type="ECO:0000313" key="2">
    <source>
        <dbReference type="EMBL" id="CAB3231607.1"/>
    </source>
</evidence>
<dbReference type="Proteomes" id="UP000494106">
    <property type="component" value="Unassembled WGS sequence"/>
</dbReference>
<organism evidence="2 3">
    <name type="scientific">Arctia plantaginis</name>
    <name type="common">Wood tiger moth</name>
    <name type="synonym">Phalaena plantaginis</name>
    <dbReference type="NCBI Taxonomy" id="874455"/>
    <lineage>
        <taxon>Eukaryota</taxon>
        <taxon>Metazoa</taxon>
        <taxon>Ecdysozoa</taxon>
        <taxon>Arthropoda</taxon>
        <taxon>Hexapoda</taxon>
        <taxon>Insecta</taxon>
        <taxon>Pterygota</taxon>
        <taxon>Neoptera</taxon>
        <taxon>Endopterygota</taxon>
        <taxon>Lepidoptera</taxon>
        <taxon>Glossata</taxon>
        <taxon>Ditrysia</taxon>
        <taxon>Noctuoidea</taxon>
        <taxon>Erebidae</taxon>
        <taxon>Arctiinae</taxon>
        <taxon>Arctia</taxon>
    </lineage>
</organism>
<evidence type="ECO:0000313" key="3">
    <source>
        <dbReference type="Proteomes" id="UP000494106"/>
    </source>
</evidence>
<dbReference type="InterPro" id="IPR036691">
    <property type="entry name" value="Endo/exonu/phosph_ase_sf"/>
</dbReference>
<dbReference type="Gene3D" id="3.60.10.10">
    <property type="entry name" value="Endonuclease/exonuclease/phosphatase"/>
    <property type="match status" value="1"/>
</dbReference>
<gene>
    <name evidence="2" type="ORF">APLA_LOCUS4487</name>
</gene>
<dbReference type="AlphaFoldDB" id="A0A8S0ZIS3"/>
<keyword evidence="3" id="KW-1185">Reference proteome</keyword>